<dbReference type="GO" id="GO:0006508">
    <property type="term" value="P:proteolysis"/>
    <property type="evidence" value="ECO:0007669"/>
    <property type="project" value="UniProtKB-KW"/>
</dbReference>
<dbReference type="Pfam" id="PF05362">
    <property type="entry name" value="Lon_C"/>
    <property type="match status" value="1"/>
</dbReference>
<feature type="domain" description="Lon proteolytic" evidence="2">
    <location>
        <begin position="251"/>
        <end position="346"/>
    </location>
</feature>
<dbReference type="InterPro" id="IPR020568">
    <property type="entry name" value="Ribosomal_Su5_D2-typ_SF"/>
</dbReference>
<reference evidence="4" key="1">
    <citation type="journal article" date="2019" name="Int. J. Syst. Evol. Microbiol.">
        <title>The Global Catalogue of Microorganisms (GCM) 10K type strain sequencing project: providing services to taxonomists for standard genome sequencing and annotation.</title>
        <authorList>
            <consortium name="The Broad Institute Genomics Platform"/>
            <consortium name="The Broad Institute Genome Sequencing Center for Infectious Disease"/>
            <person name="Wu L."/>
            <person name="Ma J."/>
        </authorList>
    </citation>
    <scope>NUCLEOTIDE SEQUENCE [LARGE SCALE GENOMIC DNA]</scope>
    <source>
        <strain evidence="4">CCUG 59129</strain>
    </source>
</reference>
<dbReference type="SUPFAM" id="SSF54211">
    <property type="entry name" value="Ribosomal protein S5 domain 2-like"/>
    <property type="match status" value="1"/>
</dbReference>
<dbReference type="Gene3D" id="3.30.230.10">
    <property type="match status" value="1"/>
</dbReference>
<dbReference type="InterPro" id="IPR014721">
    <property type="entry name" value="Ribsml_uS5_D2-typ_fold_subgr"/>
</dbReference>
<proteinExistence type="predicted"/>
<accession>A0ABW3HPP9</accession>
<dbReference type="PANTHER" id="PTHR10046">
    <property type="entry name" value="ATP DEPENDENT LON PROTEASE FAMILY MEMBER"/>
    <property type="match status" value="1"/>
</dbReference>
<keyword evidence="1" id="KW-1133">Transmembrane helix</keyword>
<protein>
    <submittedName>
        <fullName evidence="3">S16 family serine protease</fullName>
        <ecNumber evidence="3">3.4.21.-</ecNumber>
    </submittedName>
</protein>
<evidence type="ECO:0000313" key="3">
    <source>
        <dbReference type="EMBL" id="MFD0959434.1"/>
    </source>
</evidence>
<dbReference type="SUPFAM" id="SSF50156">
    <property type="entry name" value="PDZ domain-like"/>
    <property type="match status" value="1"/>
</dbReference>
<comment type="caution">
    <text evidence="3">The sequence shown here is derived from an EMBL/GenBank/DDBJ whole genome shotgun (WGS) entry which is preliminary data.</text>
</comment>
<keyword evidence="4" id="KW-1185">Reference proteome</keyword>
<feature type="transmembrane region" description="Helical" evidence="1">
    <location>
        <begin position="12"/>
        <end position="35"/>
    </location>
</feature>
<dbReference type="Proteomes" id="UP001596989">
    <property type="component" value="Unassembled WGS sequence"/>
</dbReference>
<keyword evidence="1" id="KW-0472">Membrane</keyword>
<keyword evidence="3" id="KW-0645">Protease</keyword>
<sequence>MKGRSSVLRRTLISAACAAVIMWGLLYAPTPYVVYEPGIAIPVASLMERGGISAEVGGGEEGLLLTAVKLSAPNMWEVAKAVIHRDKEVAWKRDVFSGGSQRQFAERLTVIMQGSQNDALEAAYRNLGVGYRKEPQSLVVSDVQRIAGQPASGFRAGDVIIGVHDGEGISGADEAVTVLRQHQGKESLTLDVRGTDGKKRVVRIPLPESGTSSLTLEQLPIILGVTGFIELRAIVAEEASQQLAITANGIGGPSAGLVFALQGINLLTEEKLADDIRIAATGTIAPDGKVGAIGGVRQKVVSTSLQGAELFLVPKDNEREARRKSKAIGSEMKIVGISTLEEALAAIADYRRTAAR</sequence>
<dbReference type="RefSeq" id="WP_377563556.1">
    <property type="nucleotide sequence ID" value="NZ_JBHTJZ010000009.1"/>
</dbReference>
<dbReference type="Gene3D" id="2.30.42.10">
    <property type="match status" value="1"/>
</dbReference>
<dbReference type="GO" id="GO:0008233">
    <property type="term" value="F:peptidase activity"/>
    <property type="evidence" value="ECO:0007669"/>
    <property type="project" value="UniProtKB-KW"/>
</dbReference>
<dbReference type="EC" id="3.4.21.-" evidence="3"/>
<organism evidence="3 4">
    <name type="scientific">Paenibacillus chungangensis</name>
    <dbReference type="NCBI Taxonomy" id="696535"/>
    <lineage>
        <taxon>Bacteria</taxon>
        <taxon>Bacillati</taxon>
        <taxon>Bacillota</taxon>
        <taxon>Bacilli</taxon>
        <taxon>Bacillales</taxon>
        <taxon>Paenibacillaceae</taxon>
        <taxon>Paenibacillus</taxon>
    </lineage>
</organism>
<dbReference type="InterPro" id="IPR027065">
    <property type="entry name" value="Lon_Prtase"/>
</dbReference>
<dbReference type="InterPro" id="IPR036034">
    <property type="entry name" value="PDZ_sf"/>
</dbReference>
<keyword evidence="3" id="KW-0378">Hydrolase</keyword>
<dbReference type="InterPro" id="IPR008269">
    <property type="entry name" value="Lon_proteolytic"/>
</dbReference>
<name>A0ABW3HPP9_9BACL</name>
<keyword evidence="1" id="KW-0812">Transmembrane</keyword>
<evidence type="ECO:0000313" key="4">
    <source>
        <dbReference type="Proteomes" id="UP001596989"/>
    </source>
</evidence>
<dbReference type="EMBL" id="JBHTJZ010000009">
    <property type="protein sequence ID" value="MFD0959434.1"/>
    <property type="molecule type" value="Genomic_DNA"/>
</dbReference>
<evidence type="ECO:0000256" key="1">
    <source>
        <dbReference type="SAM" id="Phobius"/>
    </source>
</evidence>
<evidence type="ECO:0000259" key="2">
    <source>
        <dbReference type="Pfam" id="PF05362"/>
    </source>
</evidence>
<gene>
    <name evidence="3" type="ORF">ACFQ2I_08520</name>
</gene>